<dbReference type="PANTHER" id="PTHR14690">
    <property type="entry name" value="IQ MOTIF CONTAINING WITH AAA DOMAIN 1"/>
    <property type="match status" value="1"/>
</dbReference>
<reference evidence="3 4" key="1">
    <citation type="submission" date="2019-08" db="EMBL/GenBank/DDBJ databases">
        <title>The genome of the soybean aphid Biotype 1, its phylome, world population structure and adaptation to the North American continent.</title>
        <authorList>
            <person name="Giordano R."/>
            <person name="Donthu R.K."/>
            <person name="Hernandez A.G."/>
            <person name="Wright C.L."/>
            <person name="Zimin A.V."/>
        </authorList>
    </citation>
    <scope>NUCLEOTIDE SEQUENCE [LARGE SCALE GENOMIC DNA]</scope>
    <source>
        <tissue evidence="3">Whole aphids</tissue>
    </source>
</reference>
<dbReference type="SUPFAM" id="SSF52540">
    <property type="entry name" value="P-loop containing nucleoside triphosphate hydrolases"/>
    <property type="match status" value="1"/>
</dbReference>
<dbReference type="Proteomes" id="UP000475862">
    <property type="component" value="Unassembled WGS sequence"/>
</dbReference>
<feature type="domain" description="ATPase AAA-type core" evidence="2">
    <location>
        <begin position="663"/>
        <end position="784"/>
    </location>
</feature>
<dbReference type="AlphaFoldDB" id="A0A6G0T5B8"/>
<dbReference type="InterPro" id="IPR027417">
    <property type="entry name" value="P-loop_NTPase"/>
</dbReference>
<dbReference type="GO" id="GO:0016887">
    <property type="term" value="F:ATP hydrolysis activity"/>
    <property type="evidence" value="ECO:0007669"/>
    <property type="project" value="InterPro"/>
</dbReference>
<comment type="caution">
    <text evidence="3">The sequence shown here is derived from an EMBL/GenBank/DDBJ whole genome shotgun (WGS) entry which is preliminary data.</text>
</comment>
<dbReference type="OrthoDB" id="6616786at2759"/>
<protein>
    <recommendedName>
        <fullName evidence="2">ATPase AAA-type core domain-containing protein</fullName>
    </recommendedName>
</protein>
<dbReference type="InterPro" id="IPR000048">
    <property type="entry name" value="IQ_motif_EF-hand-BS"/>
</dbReference>
<dbReference type="Gene3D" id="1.10.8.60">
    <property type="match status" value="1"/>
</dbReference>
<organism evidence="3 4">
    <name type="scientific">Aphis glycines</name>
    <name type="common">Soybean aphid</name>
    <dbReference type="NCBI Taxonomy" id="307491"/>
    <lineage>
        <taxon>Eukaryota</taxon>
        <taxon>Metazoa</taxon>
        <taxon>Ecdysozoa</taxon>
        <taxon>Arthropoda</taxon>
        <taxon>Hexapoda</taxon>
        <taxon>Insecta</taxon>
        <taxon>Pterygota</taxon>
        <taxon>Neoptera</taxon>
        <taxon>Paraneoptera</taxon>
        <taxon>Hemiptera</taxon>
        <taxon>Sternorrhyncha</taxon>
        <taxon>Aphidomorpha</taxon>
        <taxon>Aphidoidea</taxon>
        <taxon>Aphididae</taxon>
        <taxon>Aphidini</taxon>
        <taxon>Aphis</taxon>
        <taxon>Aphis</taxon>
    </lineage>
</organism>
<evidence type="ECO:0000259" key="2">
    <source>
        <dbReference type="Pfam" id="PF00004"/>
    </source>
</evidence>
<name>A0A6G0T5B8_APHGL</name>
<dbReference type="GO" id="GO:0005524">
    <property type="term" value="F:ATP binding"/>
    <property type="evidence" value="ECO:0007669"/>
    <property type="project" value="InterPro"/>
</dbReference>
<dbReference type="EMBL" id="VYZN01000057">
    <property type="protein sequence ID" value="KAE9525902.1"/>
    <property type="molecule type" value="Genomic_DNA"/>
</dbReference>
<dbReference type="InterPro" id="IPR003959">
    <property type="entry name" value="ATPase_AAA_core"/>
</dbReference>
<evidence type="ECO:0000313" key="4">
    <source>
        <dbReference type="Proteomes" id="UP000475862"/>
    </source>
</evidence>
<keyword evidence="1" id="KW-0175">Coiled coil</keyword>
<accession>A0A6G0T5B8</accession>
<dbReference type="Pfam" id="PF00612">
    <property type="entry name" value="IQ"/>
    <property type="match status" value="1"/>
</dbReference>
<proteinExistence type="predicted"/>
<feature type="coiled-coil region" evidence="1">
    <location>
        <begin position="443"/>
        <end position="471"/>
    </location>
</feature>
<evidence type="ECO:0000313" key="3">
    <source>
        <dbReference type="EMBL" id="KAE9525902.1"/>
    </source>
</evidence>
<sequence>MVDYNYRCNVGPSWKEVVGQLRQIDRDDRAFVSAAPDTEKNLLRANTARLYVRYMVTSNKLTACHDCIVQPQLRIFIKKLLMCTFGRILELKQILIGEELSIYTPIIEELNNMKITYDQFELRVPKFFRNERRSFLDDMDDKIDEINNRIVIEENNKLLSEIQSESIETEDVKLSSTSQESSESQFDVDKFVFDIQPETFQTITSEDNTRELAIKLIQKHIRAVKDRVTVNELISARITRNNIISGKYKQPSKEKGREAAIKIQRYWRYYRLMIQTKARKQRRNILLGMHITSEKLNFNVNRELEDIIQKQQAEADLEYRKVIVKLEENFVQRNKHEIIEDIEDELRAYVWKYFEMCHHLPTWPDSKPIMFSDDNNNIIGLPPIILSPAILKDLNIPDIRYKSALKQRLPLGGSAILQTGRWMTIEMAEILAMIIIEFENNPANERKELMKQLTEKNQIEKEKNIEAAKNREKLTAAIKIVGVILELSELVEWFKDAFNEYDNDWALHDGVENKPREDLINSEIHSKAQVELRALVDETIKEELNFLKMAYAHDLKKKYKEPKKKNSEKSKNKLKKNVSKLNPNEICEELIKNNLIKKSVTSRFVDFQGEVSLSTGILRKEPYYSDSPYGLGDVRQIIKEFCVIGLISEELRTLKNMKFSRSLLIAGPEKSGKSILINAICTETGSLKIELTLENVSENYPELSKINQLVKNIITFAKQYQPVVIEVDLADVPFYKNIPNELKVYKPSLMQKLLIKLVKSLSKSDRIIVIGKARSPWLTTKTKLSNVFETIVFTVPDDCTIFLFLNDLLMSYPVVSRTFPVTPLATMLAGYSRQMIADIVAEVMTTERVLTLRQNPLDPVEFVPVILKYPKQNPQQFEQYYKWYNKYVPIGVSKMLEMETKQTPKNINNEKKK</sequence>
<dbReference type="PANTHER" id="PTHR14690:SF9">
    <property type="entry name" value="GH08353P"/>
    <property type="match status" value="1"/>
</dbReference>
<keyword evidence="4" id="KW-1185">Reference proteome</keyword>
<dbReference type="Pfam" id="PF00004">
    <property type="entry name" value="AAA"/>
    <property type="match status" value="1"/>
</dbReference>
<gene>
    <name evidence="3" type="ORF">AGLY_013951</name>
</gene>
<evidence type="ECO:0000256" key="1">
    <source>
        <dbReference type="SAM" id="Coils"/>
    </source>
</evidence>
<dbReference type="InterPro" id="IPR052267">
    <property type="entry name" value="N-DRC_Component"/>
</dbReference>
<dbReference type="Gene3D" id="3.40.50.300">
    <property type="entry name" value="P-loop containing nucleotide triphosphate hydrolases"/>
    <property type="match status" value="1"/>
</dbReference>